<reference evidence="2" key="1">
    <citation type="submission" date="2016-11" db="UniProtKB">
        <authorList>
            <consortium name="WormBaseParasite"/>
        </authorList>
    </citation>
    <scope>IDENTIFICATION</scope>
</reference>
<proteinExistence type="predicted"/>
<evidence type="ECO:0000313" key="2">
    <source>
        <dbReference type="WBParaSite" id="L893_g12123.t1"/>
    </source>
</evidence>
<evidence type="ECO:0000313" key="1">
    <source>
        <dbReference type="Proteomes" id="UP000095287"/>
    </source>
</evidence>
<accession>A0A1I7Y2P7</accession>
<organism evidence="1 2">
    <name type="scientific">Steinernema glaseri</name>
    <dbReference type="NCBI Taxonomy" id="37863"/>
    <lineage>
        <taxon>Eukaryota</taxon>
        <taxon>Metazoa</taxon>
        <taxon>Ecdysozoa</taxon>
        <taxon>Nematoda</taxon>
        <taxon>Chromadorea</taxon>
        <taxon>Rhabditida</taxon>
        <taxon>Tylenchina</taxon>
        <taxon>Panagrolaimomorpha</taxon>
        <taxon>Strongyloidoidea</taxon>
        <taxon>Steinernematidae</taxon>
        <taxon>Steinernema</taxon>
    </lineage>
</organism>
<keyword evidence="1" id="KW-1185">Reference proteome</keyword>
<dbReference type="Proteomes" id="UP000095287">
    <property type="component" value="Unplaced"/>
</dbReference>
<protein>
    <submittedName>
        <fullName evidence="2">FBA domain-containing protein</fullName>
    </submittedName>
</protein>
<dbReference type="WBParaSite" id="L893_g12123.t1">
    <property type="protein sequence ID" value="L893_g12123.t1"/>
    <property type="gene ID" value="L893_g12123"/>
</dbReference>
<sequence length="99" mass="11183">MDSVPLTFCRDVFGSLGVTTEEYDELAGALTGRWKAAATQYARNVQMFEVVFGRDEDGWHYWISKRGKLQSVAPTIDELSTLSWRYTQFAVHEKTLSGG</sequence>
<name>A0A1I7Y2P7_9BILA</name>
<dbReference type="AlphaFoldDB" id="A0A1I7Y2P7"/>